<keyword evidence="3" id="KW-0732">Signal</keyword>
<keyword evidence="2" id="KW-1133">Transmembrane helix</keyword>
<evidence type="ECO:0000313" key="6">
    <source>
        <dbReference type="Proteomes" id="UP000268313"/>
    </source>
</evidence>
<dbReference type="Gene3D" id="3.10.310.50">
    <property type="match status" value="1"/>
</dbReference>
<evidence type="ECO:0000256" key="3">
    <source>
        <dbReference type="SAM" id="SignalP"/>
    </source>
</evidence>
<evidence type="ECO:0000313" key="5">
    <source>
        <dbReference type="EMBL" id="RKH00303.1"/>
    </source>
</evidence>
<dbReference type="OrthoDB" id="9810918at2"/>
<keyword evidence="2" id="KW-0472">Membrane</keyword>
<keyword evidence="6" id="KW-1185">Reference proteome</keyword>
<dbReference type="InterPro" id="IPR007621">
    <property type="entry name" value="TPM_dom"/>
</dbReference>
<dbReference type="AlphaFoldDB" id="A0A3A8JWJ2"/>
<feature type="transmembrane region" description="Helical" evidence="2">
    <location>
        <begin position="202"/>
        <end position="223"/>
    </location>
</feature>
<feature type="transmembrane region" description="Helical" evidence="2">
    <location>
        <begin position="286"/>
        <end position="312"/>
    </location>
</feature>
<proteinExistence type="predicted"/>
<keyword evidence="2" id="KW-0812">Transmembrane</keyword>
<dbReference type="Pfam" id="PF04536">
    <property type="entry name" value="TPM_phosphatase"/>
    <property type="match status" value="1"/>
</dbReference>
<feature type="domain" description="TPM" evidence="4">
    <location>
        <begin position="26"/>
        <end position="148"/>
    </location>
</feature>
<dbReference type="RefSeq" id="WP_120604875.1">
    <property type="nucleotide sequence ID" value="NZ_RAWE01000095.1"/>
</dbReference>
<feature type="signal peptide" evidence="3">
    <location>
        <begin position="1"/>
        <end position="17"/>
    </location>
</feature>
<evidence type="ECO:0000256" key="2">
    <source>
        <dbReference type="SAM" id="Phobius"/>
    </source>
</evidence>
<feature type="chain" id="PRO_5017197148" evidence="3">
    <location>
        <begin position="18"/>
        <end position="392"/>
    </location>
</feature>
<comment type="caution">
    <text evidence="5">The sequence shown here is derived from an EMBL/GenBank/DDBJ whole genome shotgun (WGS) entry which is preliminary data.</text>
</comment>
<sequence length="392" mass="41419">MVKTVLLTLLLPALVLAAVPSITRPVTDPQGMLTSQEMESVSRALVDLRAAKQVQMAVLLVDTTDGQPIEDYAQAVFRDWKGGEAGRDNGLLLVIARGDRRSRLEVGYGLESSLPDGEATALLHAQGPLLREGRFEPALLAIIAGVDAQVSAGAFPAGPSATTPPWTPSQTAWFLVALFVTACVMARLLLQVQASYPRDPRGLTMAALLVALPLAALVSIGWSGPRSPVFILVAYGALMGLFFWGWRLFQRQERAMWGLLLLLTPMMVLAYSQLVSHDPILGLGDLILWVVFGSLFSFPVLLPLMLLGFVIFRSAWNKQPRGSWAASGSGGSASSDWSVSSSSSYGSSSSYDSSSSYSSDSSSSYSSDSSSSSSDWGGGGGDSGGGGGSDSW</sequence>
<feature type="transmembrane region" description="Helical" evidence="2">
    <location>
        <begin position="229"/>
        <end position="249"/>
    </location>
</feature>
<gene>
    <name evidence="5" type="ORF">D7X32_23855</name>
</gene>
<dbReference type="Proteomes" id="UP000268313">
    <property type="component" value="Unassembled WGS sequence"/>
</dbReference>
<feature type="transmembrane region" description="Helical" evidence="2">
    <location>
        <begin position="172"/>
        <end position="190"/>
    </location>
</feature>
<organism evidence="5 6">
    <name type="scientific">Corallococcus carmarthensis</name>
    <dbReference type="NCBI Taxonomy" id="2316728"/>
    <lineage>
        <taxon>Bacteria</taxon>
        <taxon>Pseudomonadati</taxon>
        <taxon>Myxococcota</taxon>
        <taxon>Myxococcia</taxon>
        <taxon>Myxococcales</taxon>
        <taxon>Cystobacterineae</taxon>
        <taxon>Myxococcaceae</taxon>
        <taxon>Corallococcus</taxon>
    </lineage>
</organism>
<dbReference type="EMBL" id="RAWE01000095">
    <property type="protein sequence ID" value="RKH00303.1"/>
    <property type="molecule type" value="Genomic_DNA"/>
</dbReference>
<dbReference type="PANTHER" id="PTHR30373:SF2">
    <property type="entry name" value="UPF0603 PROTEIN YGCG"/>
    <property type="match status" value="1"/>
</dbReference>
<feature type="compositionally biased region" description="Low complexity" evidence="1">
    <location>
        <begin position="326"/>
        <end position="375"/>
    </location>
</feature>
<feature type="transmembrane region" description="Helical" evidence="2">
    <location>
        <begin position="256"/>
        <end position="274"/>
    </location>
</feature>
<feature type="compositionally biased region" description="Gly residues" evidence="1">
    <location>
        <begin position="376"/>
        <end position="392"/>
    </location>
</feature>
<evidence type="ECO:0000256" key="1">
    <source>
        <dbReference type="SAM" id="MobiDB-lite"/>
    </source>
</evidence>
<name>A0A3A8JWJ2_9BACT</name>
<accession>A0A3A8JWJ2</accession>
<reference evidence="6" key="1">
    <citation type="submission" date="2018-09" db="EMBL/GenBank/DDBJ databases">
        <authorList>
            <person name="Livingstone P.G."/>
            <person name="Whitworth D.E."/>
        </authorList>
    </citation>
    <scope>NUCLEOTIDE SEQUENCE [LARGE SCALE GENOMIC DNA]</scope>
    <source>
        <strain evidence="6">CA043D</strain>
    </source>
</reference>
<protein>
    <submittedName>
        <fullName evidence="5">TPM domain-containing protein</fullName>
    </submittedName>
</protein>
<feature type="region of interest" description="Disordered" evidence="1">
    <location>
        <begin position="326"/>
        <end position="392"/>
    </location>
</feature>
<dbReference type="PANTHER" id="PTHR30373">
    <property type="entry name" value="UPF0603 PROTEIN YGCG"/>
    <property type="match status" value="1"/>
</dbReference>
<evidence type="ECO:0000259" key="4">
    <source>
        <dbReference type="Pfam" id="PF04536"/>
    </source>
</evidence>